<feature type="domain" description="RNase H type-1" evidence="2">
    <location>
        <begin position="554"/>
        <end position="674"/>
    </location>
</feature>
<feature type="compositionally biased region" description="Polar residues" evidence="1">
    <location>
        <begin position="19"/>
        <end position="35"/>
    </location>
</feature>
<accession>A0A834SXQ8</accession>
<dbReference type="InterPro" id="IPR036397">
    <property type="entry name" value="RNaseH_sf"/>
</dbReference>
<sequence>MRMKEIPKAVDMSRGVNGRSKNSKISGKNNQSNKRNALGVVKPKKFGVEEAKVARAVFKVKDGNKESLFMSNGPSLQGANPMPQGPNLSEPANSNMGKMDLIKQQSIHQHVMEKNKVEVQRPNIDLKHKEHAGPSLKEMEANVDVKNKPPDDYTKSLHLIKAGEQWLKNSGEDVLSLLGLRFTWNNKRVQERLDWAFANSSWRICFEEAFISHLPHLKSDHRPLLLKFNDNAISSPNDRPFRFQMAWLTDENFSSVPNVEKNIAWNLGDGNSIKFWLDSWVPGLSNLGSMAICDIPDHEKEASVSRYTTPNGDWDWTKFHFYFDQRTLDKIAAMLPPSPTSHQDTVRWKPSKDGSFSVKSAYEAISSSSTCNQSGFWKKVWQWPVPERVRQFLWCMGHDKLLTNSHRKARNISSDDICPRCASSGETILHVLRDCHGSHSLWTRLLSPSTWRVFFSLNLVDWIQWNHAHHANGTLGLDWKILFAISCWIIWKKRNKLVFENISTSVDDLYFSILNFARAVERSREDLKITAHIPQRITRFVGWQPPRTGGVKCNVDGSVHGVHHSATCGGVIRDEAGNVLLAFSRNLGSCSITWAELHGIFDGLDLLSSRGFKTIELDSDSSTAIALLTSVVDESHPCYPLIHHIKRMLERHWVVVLKHVYRESNKVADFMARMGHSLPLCFHVFESVPQDCCELIMQDAEGFVFPREVVP</sequence>
<proteinExistence type="predicted"/>
<dbReference type="Pfam" id="PF13966">
    <property type="entry name" value="zf-RVT"/>
    <property type="match status" value="1"/>
</dbReference>
<evidence type="ECO:0000313" key="5">
    <source>
        <dbReference type="Proteomes" id="UP000634136"/>
    </source>
</evidence>
<evidence type="ECO:0000256" key="1">
    <source>
        <dbReference type="SAM" id="MobiDB-lite"/>
    </source>
</evidence>
<dbReference type="PANTHER" id="PTHR47723">
    <property type="entry name" value="OS05G0353850 PROTEIN"/>
    <property type="match status" value="1"/>
</dbReference>
<dbReference type="GO" id="GO:0004523">
    <property type="term" value="F:RNA-DNA hybrid ribonuclease activity"/>
    <property type="evidence" value="ECO:0007669"/>
    <property type="project" value="InterPro"/>
</dbReference>
<dbReference type="InterPro" id="IPR036691">
    <property type="entry name" value="Endo/exonu/phosph_ase_sf"/>
</dbReference>
<evidence type="ECO:0000259" key="3">
    <source>
        <dbReference type="Pfam" id="PF13966"/>
    </source>
</evidence>
<dbReference type="EMBL" id="JAAIUW010000010">
    <property type="protein sequence ID" value="KAF7811558.1"/>
    <property type="molecule type" value="Genomic_DNA"/>
</dbReference>
<dbReference type="InterPro" id="IPR012337">
    <property type="entry name" value="RNaseH-like_sf"/>
</dbReference>
<dbReference type="Pfam" id="PF13456">
    <property type="entry name" value="RVT_3"/>
    <property type="match status" value="1"/>
</dbReference>
<comment type="caution">
    <text evidence="4">The sequence shown here is derived from an EMBL/GenBank/DDBJ whole genome shotgun (WGS) entry which is preliminary data.</text>
</comment>
<reference evidence="4" key="1">
    <citation type="submission" date="2020-09" db="EMBL/GenBank/DDBJ databases">
        <title>Genome-Enabled Discovery of Anthraquinone Biosynthesis in Senna tora.</title>
        <authorList>
            <person name="Kang S.-H."/>
            <person name="Pandey R.P."/>
            <person name="Lee C.-M."/>
            <person name="Sim J.-S."/>
            <person name="Jeong J.-T."/>
            <person name="Choi B.-S."/>
            <person name="Jung M."/>
            <person name="Ginzburg D."/>
            <person name="Zhao K."/>
            <person name="Won S.Y."/>
            <person name="Oh T.-J."/>
            <person name="Yu Y."/>
            <person name="Kim N.-H."/>
            <person name="Lee O.R."/>
            <person name="Lee T.-H."/>
            <person name="Bashyal P."/>
            <person name="Kim T.-S."/>
            <person name="Lee W.-H."/>
            <person name="Kawkins C."/>
            <person name="Kim C.-K."/>
            <person name="Kim J.S."/>
            <person name="Ahn B.O."/>
            <person name="Rhee S.Y."/>
            <person name="Sohng J.K."/>
        </authorList>
    </citation>
    <scope>NUCLEOTIDE SEQUENCE</scope>
    <source>
        <tissue evidence="4">Leaf</tissue>
    </source>
</reference>
<organism evidence="4 5">
    <name type="scientific">Senna tora</name>
    <dbReference type="NCBI Taxonomy" id="362788"/>
    <lineage>
        <taxon>Eukaryota</taxon>
        <taxon>Viridiplantae</taxon>
        <taxon>Streptophyta</taxon>
        <taxon>Embryophyta</taxon>
        <taxon>Tracheophyta</taxon>
        <taxon>Spermatophyta</taxon>
        <taxon>Magnoliopsida</taxon>
        <taxon>eudicotyledons</taxon>
        <taxon>Gunneridae</taxon>
        <taxon>Pentapetalae</taxon>
        <taxon>rosids</taxon>
        <taxon>fabids</taxon>
        <taxon>Fabales</taxon>
        <taxon>Fabaceae</taxon>
        <taxon>Caesalpinioideae</taxon>
        <taxon>Cassia clade</taxon>
        <taxon>Senna</taxon>
    </lineage>
</organism>
<dbReference type="InterPro" id="IPR044730">
    <property type="entry name" value="RNase_H-like_dom_plant"/>
</dbReference>
<name>A0A834SXQ8_9FABA</name>
<dbReference type="InterPro" id="IPR002156">
    <property type="entry name" value="RNaseH_domain"/>
</dbReference>
<dbReference type="GO" id="GO:0003676">
    <property type="term" value="F:nucleic acid binding"/>
    <property type="evidence" value="ECO:0007669"/>
    <property type="project" value="InterPro"/>
</dbReference>
<dbReference type="Gene3D" id="3.30.420.10">
    <property type="entry name" value="Ribonuclease H-like superfamily/Ribonuclease H"/>
    <property type="match status" value="1"/>
</dbReference>
<protein>
    <submittedName>
        <fullName evidence="4">Ribonuclease H</fullName>
    </submittedName>
</protein>
<evidence type="ECO:0000313" key="4">
    <source>
        <dbReference type="EMBL" id="KAF7811558.1"/>
    </source>
</evidence>
<dbReference type="CDD" id="cd06222">
    <property type="entry name" value="RNase_H_like"/>
    <property type="match status" value="1"/>
</dbReference>
<dbReference type="OrthoDB" id="1422167at2759"/>
<evidence type="ECO:0000259" key="2">
    <source>
        <dbReference type="Pfam" id="PF13456"/>
    </source>
</evidence>
<dbReference type="InterPro" id="IPR026960">
    <property type="entry name" value="RVT-Znf"/>
</dbReference>
<feature type="domain" description="Reverse transcriptase zinc-binding" evidence="3">
    <location>
        <begin position="356"/>
        <end position="442"/>
    </location>
</feature>
<dbReference type="SUPFAM" id="SSF53098">
    <property type="entry name" value="Ribonuclease H-like"/>
    <property type="match status" value="1"/>
</dbReference>
<keyword evidence="5" id="KW-1185">Reference proteome</keyword>
<dbReference type="SUPFAM" id="SSF56219">
    <property type="entry name" value="DNase I-like"/>
    <property type="match status" value="1"/>
</dbReference>
<dbReference type="InterPro" id="IPR053151">
    <property type="entry name" value="RNase_H-like"/>
</dbReference>
<dbReference type="AlphaFoldDB" id="A0A834SXQ8"/>
<dbReference type="Proteomes" id="UP000634136">
    <property type="component" value="Unassembled WGS sequence"/>
</dbReference>
<gene>
    <name evidence="4" type="ORF">G2W53_032534</name>
</gene>
<dbReference type="PANTHER" id="PTHR47723:SF19">
    <property type="entry name" value="POLYNUCLEOTIDYL TRANSFERASE, RIBONUCLEASE H-LIKE SUPERFAMILY PROTEIN"/>
    <property type="match status" value="1"/>
</dbReference>
<feature type="region of interest" description="Disordered" evidence="1">
    <location>
        <begin position="1"/>
        <end position="37"/>
    </location>
</feature>